<dbReference type="InterPro" id="IPR036390">
    <property type="entry name" value="WH_DNA-bd_sf"/>
</dbReference>
<evidence type="ECO:0000313" key="4">
    <source>
        <dbReference type="EMBL" id="HIV73504.1"/>
    </source>
</evidence>
<sequence length="146" mass="16212">MRLTNYTDYALRVLIYLAVKDSDEKSTITEITEAYNVSRNHLMKVIHQLGKIGVIETTRGRGGGIVLAKQPEDITIGSIVRETEEDFHMVECFNSGANHCVLSPVCGLRSVLGEALAAYLAVLDKYTIADIIDQPLMFRSLLQIDP</sequence>
<dbReference type="EMBL" id="DXHX01000007">
    <property type="protein sequence ID" value="HIV73504.1"/>
    <property type="molecule type" value="Genomic_DNA"/>
</dbReference>
<dbReference type="PROSITE" id="PS51197">
    <property type="entry name" value="HTH_RRF2_2"/>
    <property type="match status" value="1"/>
</dbReference>
<dbReference type="InterPro" id="IPR036388">
    <property type="entry name" value="WH-like_DNA-bd_sf"/>
</dbReference>
<dbReference type="GO" id="GO:0005829">
    <property type="term" value="C:cytosol"/>
    <property type="evidence" value="ECO:0007669"/>
    <property type="project" value="TreeGrafter"/>
</dbReference>
<reference evidence="4" key="1">
    <citation type="journal article" date="2021" name="PeerJ">
        <title>Extensive microbial diversity within the chicken gut microbiome revealed by metagenomics and culture.</title>
        <authorList>
            <person name="Gilroy R."/>
            <person name="Ravi A."/>
            <person name="Getino M."/>
            <person name="Pursley I."/>
            <person name="Horton D.L."/>
            <person name="Alikhan N.F."/>
            <person name="Baker D."/>
            <person name="Gharbi K."/>
            <person name="Hall N."/>
            <person name="Watson M."/>
            <person name="Adriaenssens E.M."/>
            <person name="Foster-Nyarko E."/>
            <person name="Jarju S."/>
            <person name="Secka A."/>
            <person name="Antonio M."/>
            <person name="Oren A."/>
            <person name="Chaudhuri R.R."/>
            <person name="La Ragione R."/>
            <person name="Hildebrand F."/>
            <person name="Pallen M.J."/>
        </authorList>
    </citation>
    <scope>NUCLEOTIDE SEQUENCE</scope>
    <source>
        <strain evidence="4">CHK169-2315</strain>
    </source>
</reference>
<keyword evidence="1" id="KW-0238">DNA-binding</keyword>
<dbReference type="PROSITE" id="PS01332">
    <property type="entry name" value="HTH_RRF2_1"/>
    <property type="match status" value="1"/>
</dbReference>
<evidence type="ECO:0000313" key="5">
    <source>
        <dbReference type="Proteomes" id="UP000823937"/>
    </source>
</evidence>
<dbReference type="Gene3D" id="1.10.10.10">
    <property type="entry name" value="Winged helix-like DNA-binding domain superfamily/Winged helix DNA-binding domain"/>
    <property type="match status" value="1"/>
</dbReference>
<accession>A0A9D1PLC0</accession>
<dbReference type="GO" id="GO:0003677">
    <property type="term" value="F:DNA binding"/>
    <property type="evidence" value="ECO:0007669"/>
    <property type="project" value="UniProtKB-KW"/>
</dbReference>
<dbReference type="InterPro" id="IPR030489">
    <property type="entry name" value="TR_Rrf2-type_CS"/>
</dbReference>
<evidence type="ECO:0000256" key="1">
    <source>
        <dbReference type="ARBA" id="ARBA00023125"/>
    </source>
</evidence>
<dbReference type="PANTHER" id="PTHR33221">
    <property type="entry name" value="WINGED HELIX-TURN-HELIX TRANSCRIPTIONAL REGULATOR, RRF2 FAMILY"/>
    <property type="match status" value="1"/>
</dbReference>
<dbReference type="Proteomes" id="UP000823937">
    <property type="component" value="Unassembled WGS sequence"/>
</dbReference>
<dbReference type="AlphaFoldDB" id="A0A9D1PLC0"/>
<proteinExistence type="predicted"/>
<evidence type="ECO:0000256" key="3">
    <source>
        <dbReference type="ARBA" id="ARBA00040173"/>
    </source>
</evidence>
<dbReference type="InterPro" id="IPR000944">
    <property type="entry name" value="Tscrpt_reg_Rrf2"/>
</dbReference>
<dbReference type="NCBIfam" id="TIGR00738">
    <property type="entry name" value="rrf2_super"/>
    <property type="match status" value="1"/>
</dbReference>
<dbReference type="PANTHER" id="PTHR33221:SF4">
    <property type="entry name" value="HTH-TYPE TRANSCRIPTIONAL REPRESSOR NSRR"/>
    <property type="match status" value="1"/>
</dbReference>
<comment type="cofactor">
    <cofactor evidence="2">
        <name>[2Fe-2S] cluster</name>
        <dbReference type="ChEBI" id="CHEBI:190135"/>
    </cofactor>
</comment>
<gene>
    <name evidence="4" type="ORF">H9895_00305</name>
</gene>
<name>A0A9D1PLC0_9BACI</name>
<dbReference type="GO" id="GO:0003700">
    <property type="term" value="F:DNA-binding transcription factor activity"/>
    <property type="evidence" value="ECO:0007669"/>
    <property type="project" value="TreeGrafter"/>
</dbReference>
<protein>
    <recommendedName>
        <fullName evidence="3">HTH-type transcriptional regulator NsrR</fullName>
    </recommendedName>
</protein>
<evidence type="ECO:0000256" key="2">
    <source>
        <dbReference type="ARBA" id="ARBA00034078"/>
    </source>
</evidence>
<dbReference type="Pfam" id="PF02082">
    <property type="entry name" value="Rrf2"/>
    <property type="match status" value="1"/>
</dbReference>
<organism evidence="4 5">
    <name type="scientific">Candidatus Pseudogracilibacillus intestinigallinarum</name>
    <dbReference type="NCBI Taxonomy" id="2838742"/>
    <lineage>
        <taxon>Bacteria</taxon>
        <taxon>Bacillati</taxon>
        <taxon>Bacillota</taxon>
        <taxon>Bacilli</taxon>
        <taxon>Bacillales</taxon>
        <taxon>Bacillaceae</taxon>
        <taxon>Pseudogracilibacillus</taxon>
    </lineage>
</organism>
<comment type="caution">
    <text evidence="4">The sequence shown here is derived from an EMBL/GenBank/DDBJ whole genome shotgun (WGS) entry which is preliminary data.</text>
</comment>
<reference evidence="4" key="2">
    <citation type="submission" date="2021-04" db="EMBL/GenBank/DDBJ databases">
        <authorList>
            <person name="Gilroy R."/>
        </authorList>
    </citation>
    <scope>NUCLEOTIDE SEQUENCE</scope>
    <source>
        <strain evidence="4">CHK169-2315</strain>
    </source>
</reference>
<dbReference type="SUPFAM" id="SSF46785">
    <property type="entry name" value="Winged helix' DNA-binding domain"/>
    <property type="match status" value="1"/>
</dbReference>